<keyword evidence="1" id="KW-0802">TPR repeat</keyword>
<dbReference type="RefSeq" id="WP_201674017.1">
    <property type="nucleotide sequence ID" value="NZ_JAEQNE010000002.1"/>
</dbReference>
<reference evidence="3 4" key="1">
    <citation type="journal article" date="2017" name="Int. J. Syst. Evol. Microbiol.">
        <title>Ramlibacter monticola sp. nov., isolated from forest soil.</title>
        <authorList>
            <person name="Chaudhary D.K."/>
            <person name="Kim J."/>
        </authorList>
    </citation>
    <scope>NUCLEOTIDE SEQUENCE [LARGE SCALE GENOMIC DNA]</scope>
    <source>
        <strain evidence="3 4">KACC 19175</strain>
    </source>
</reference>
<evidence type="ECO:0000256" key="2">
    <source>
        <dbReference type="SAM" id="SignalP"/>
    </source>
</evidence>
<feature type="repeat" description="TPR" evidence="1">
    <location>
        <begin position="104"/>
        <end position="137"/>
    </location>
</feature>
<evidence type="ECO:0000256" key="1">
    <source>
        <dbReference type="PROSITE-ProRule" id="PRU00339"/>
    </source>
</evidence>
<sequence>MRIPRCAFAAAAALAVFAVDAAAAPYTPASDAEVVERLPVASDPALRAVESLRRQLASRPDDAALRLDLGERYFALAMAQGDPRYVGYAMSSIAPLERAAPKDARYWLVRGQLQQYSHDFEAALASLQRASELDPQAVEPVAWRAAISMVQARYAWAASECDRLARIAQPLLAQGCTAYVRAATGQLIPAYDMLSDAVSQAHDVDPALMLWLQTRLAEMAQRLQRPGDAERHYRSALAQGITDQFLLASYADFLLERGRPQEVLQLLAGWERSDVLLLRLALAGRAVNHPRREEWRSQLRERFAAAAKRGDRLHEQEAARWALELEGDPAGAVAHAKSNYARQKEPRDAEILLRAALAAKEPAAAQPALEWLAASGYEDPALQALATRLAGGRR</sequence>
<dbReference type="SMART" id="SM00028">
    <property type="entry name" value="TPR"/>
    <property type="match status" value="2"/>
</dbReference>
<feature type="signal peptide" evidence="2">
    <location>
        <begin position="1"/>
        <end position="23"/>
    </location>
</feature>
<dbReference type="Proteomes" id="UP000599109">
    <property type="component" value="Unassembled WGS sequence"/>
</dbReference>
<keyword evidence="2" id="KW-0732">Signal</keyword>
<comment type="caution">
    <text evidence="3">The sequence shown here is derived from an EMBL/GenBank/DDBJ whole genome shotgun (WGS) entry which is preliminary data.</text>
</comment>
<dbReference type="EMBL" id="JAEQNE010000002">
    <property type="protein sequence ID" value="MBL0391380.1"/>
    <property type="molecule type" value="Genomic_DNA"/>
</dbReference>
<accession>A0A937CS77</accession>
<protein>
    <recommendedName>
        <fullName evidence="5">Tetratricopeptide repeat protein</fullName>
    </recommendedName>
</protein>
<evidence type="ECO:0000313" key="4">
    <source>
        <dbReference type="Proteomes" id="UP000599109"/>
    </source>
</evidence>
<dbReference type="InterPro" id="IPR011990">
    <property type="entry name" value="TPR-like_helical_dom_sf"/>
</dbReference>
<gene>
    <name evidence="3" type="ORF">JJ685_09540</name>
</gene>
<feature type="chain" id="PRO_5037021221" description="Tetratricopeptide repeat protein" evidence="2">
    <location>
        <begin position="24"/>
        <end position="394"/>
    </location>
</feature>
<keyword evidence="4" id="KW-1185">Reference proteome</keyword>
<dbReference type="SUPFAM" id="SSF48452">
    <property type="entry name" value="TPR-like"/>
    <property type="match status" value="1"/>
</dbReference>
<evidence type="ECO:0000313" key="3">
    <source>
        <dbReference type="EMBL" id="MBL0391380.1"/>
    </source>
</evidence>
<dbReference type="PROSITE" id="PS50005">
    <property type="entry name" value="TPR"/>
    <property type="match status" value="1"/>
</dbReference>
<proteinExistence type="predicted"/>
<name>A0A937CS77_9BURK</name>
<dbReference type="InterPro" id="IPR019734">
    <property type="entry name" value="TPR_rpt"/>
</dbReference>
<evidence type="ECO:0008006" key="5">
    <source>
        <dbReference type="Google" id="ProtNLM"/>
    </source>
</evidence>
<organism evidence="3 4">
    <name type="scientific">Ramlibacter monticola</name>
    <dbReference type="NCBI Taxonomy" id="1926872"/>
    <lineage>
        <taxon>Bacteria</taxon>
        <taxon>Pseudomonadati</taxon>
        <taxon>Pseudomonadota</taxon>
        <taxon>Betaproteobacteria</taxon>
        <taxon>Burkholderiales</taxon>
        <taxon>Comamonadaceae</taxon>
        <taxon>Ramlibacter</taxon>
    </lineage>
</organism>
<dbReference type="Gene3D" id="1.25.40.10">
    <property type="entry name" value="Tetratricopeptide repeat domain"/>
    <property type="match status" value="1"/>
</dbReference>
<dbReference type="AlphaFoldDB" id="A0A937CS77"/>